<keyword evidence="5" id="KW-1185">Reference proteome</keyword>
<keyword evidence="1" id="KW-0479">Metal-binding</keyword>
<feature type="region of interest" description="Disordered" evidence="2">
    <location>
        <begin position="1"/>
        <end position="197"/>
    </location>
</feature>
<feature type="compositionally biased region" description="Basic and acidic residues" evidence="2">
    <location>
        <begin position="41"/>
        <end position="57"/>
    </location>
</feature>
<feature type="compositionally biased region" description="Polar residues" evidence="2">
    <location>
        <begin position="80"/>
        <end position="95"/>
    </location>
</feature>
<dbReference type="Proteomes" id="UP001375240">
    <property type="component" value="Unassembled WGS sequence"/>
</dbReference>
<feature type="compositionally biased region" description="Acidic residues" evidence="2">
    <location>
        <begin position="110"/>
        <end position="128"/>
    </location>
</feature>
<evidence type="ECO:0000313" key="5">
    <source>
        <dbReference type="Proteomes" id="UP001375240"/>
    </source>
</evidence>
<evidence type="ECO:0000256" key="2">
    <source>
        <dbReference type="SAM" id="MobiDB-lite"/>
    </source>
</evidence>
<feature type="region of interest" description="Disordered" evidence="2">
    <location>
        <begin position="280"/>
        <end position="345"/>
    </location>
</feature>
<dbReference type="Gene3D" id="4.10.60.10">
    <property type="entry name" value="Zinc finger, CCHC-type"/>
    <property type="match status" value="1"/>
</dbReference>
<organism evidence="4 5">
    <name type="scientific">Orbilia brochopaga</name>
    <dbReference type="NCBI Taxonomy" id="3140254"/>
    <lineage>
        <taxon>Eukaryota</taxon>
        <taxon>Fungi</taxon>
        <taxon>Dikarya</taxon>
        <taxon>Ascomycota</taxon>
        <taxon>Pezizomycotina</taxon>
        <taxon>Orbiliomycetes</taxon>
        <taxon>Orbiliales</taxon>
        <taxon>Orbiliaceae</taxon>
        <taxon>Orbilia</taxon>
    </lineage>
</organism>
<dbReference type="GO" id="GO:0008270">
    <property type="term" value="F:zinc ion binding"/>
    <property type="evidence" value="ECO:0007669"/>
    <property type="project" value="UniProtKB-KW"/>
</dbReference>
<accession>A0AAV9VAG7</accession>
<feature type="compositionally biased region" description="Polar residues" evidence="2">
    <location>
        <begin position="717"/>
        <end position="726"/>
    </location>
</feature>
<evidence type="ECO:0000256" key="1">
    <source>
        <dbReference type="PROSITE-ProRule" id="PRU00047"/>
    </source>
</evidence>
<gene>
    <name evidence="4" type="ORF">TWF696_000182</name>
</gene>
<evidence type="ECO:0000313" key="4">
    <source>
        <dbReference type="EMBL" id="KAK6359010.1"/>
    </source>
</evidence>
<dbReference type="PROSITE" id="PS50158">
    <property type="entry name" value="ZF_CCHC"/>
    <property type="match status" value="1"/>
</dbReference>
<feature type="region of interest" description="Disordered" evidence="2">
    <location>
        <begin position="234"/>
        <end position="257"/>
    </location>
</feature>
<feature type="domain" description="CCHC-type" evidence="3">
    <location>
        <begin position="479"/>
        <end position="494"/>
    </location>
</feature>
<proteinExistence type="predicted"/>
<feature type="compositionally biased region" description="Pro residues" evidence="2">
    <location>
        <begin position="729"/>
        <end position="746"/>
    </location>
</feature>
<feature type="compositionally biased region" description="Basic residues" evidence="2">
    <location>
        <begin position="755"/>
        <end position="766"/>
    </location>
</feature>
<reference evidence="4 5" key="1">
    <citation type="submission" date="2019-10" db="EMBL/GenBank/DDBJ databases">
        <authorList>
            <person name="Palmer J.M."/>
        </authorList>
    </citation>
    <scope>NUCLEOTIDE SEQUENCE [LARGE SCALE GENOMIC DNA]</scope>
    <source>
        <strain evidence="4 5">TWF696</strain>
    </source>
</reference>
<feature type="compositionally biased region" description="Basic and acidic residues" evidence="2">
    <location>
        <begin position="631"/>
        <end position="656"/>
    </location>
</feature>
<sequence>MNPDLDTTVVSMEDAETPETAEAPEAIQDGAPDGETNADEDNSRGLEERGAIDHTPESEPTAPLSAAPAILNPVPHQDSPLGTQEMTKFAHSSLQAIDADENKADMQVANDEEDSSAESDDDDSDMMDDSGITLNLQEDKKDETEPPYITIHSSSDDEEPEKGRSKRPKTSDFAASDASSASASETTRSNGAIAVSTGLKLGKAGKVAVGVAKVARRPLAESVNPNLVQVVDYSTSRPDDQSPMNTHALKGLSPVTKPTEAKEVDVISLSSDLASIAGGNMETENRDARQRQQPMSYDGNDSDEVEYHGTRTEGNDFIEIEDDDEDEDGEISEDESSMSSVDTDSWTHQQRYYVKQASPPLLVEDDKPPFENDTPCRVMIQRTLSVIGKRSPSKKRKICDVCIEPHSTDRCDKLKCDVCKSSHEHFSFNCPYKTSAYKELSSLPICNVPAGQRDFEIWRIRPMRPRPAVKLAAKIPVACYECGARDHFGDDCPSLGSHRADISSESIWSAKSAAKWTTMNLDSKYIKKSGKSKVTAIDLADSEPSWFETRMLAAKAAVPDSEFHGRVVEEDTLPQKPQHRGHEGNGRRIHMNLPRNLPGQGHNEGAGGPSFTRFQPPGGPLASRVGPKNDNSYRPDQSGRRDRSRSPRRSSFDRRGSYGSGPPNYRDRTQDFPRGNGPQPPYRGGRQDYHEVPPPAQFQQTYQQQQGGGSGGWSLPGSIQRSVQSTSQPPLPPLPPGPPPSGPPPQQFRGSGGGRRGHRSGKRNKR</sequence>
<comment type="caution">
    <text evidence="4">The sequence shown here is derived from an EMBL/GenBank/DDBJ whole genome shotgun (WGS) entry which is preliminary data.</text>
</comment>
<dbReference type="EMBL" id="JAVHNQ010000001">
    <property type="protein sequence ID" value="KAK6359010.1"/>
    <property type="molecule type" value="Genomic_DNA"/>
</dbReference>
<dbReference type="GO" id="GO:0003676">
    <property type="term" value="F:nucleic acid binding"/>
    <property type="evidence" value="ECO:0007669"/>
    <property type="project" value="InterPro"/>
</dbReference>
<keyword evidence="1" id="KW-0862">Zinc</keyword>
<dbReference type="SMART" id="SM00343">
    <property type="entry name" value="ZnF_C2HC"/>
    <property type="match status" value="2"/>
</dbReference>
<feature type="region of interest" description="Disordered" evidence="2">
    <location>
        <begin position="566"/>
        <end position="766"/>
    </location>
</feature>
<evidence type="ECO:0000259" key="3">
    <source>
        <dbReference type="PROSITE" id="PS50158"/>
    </source>
</evidence>
<dbReference type="AlphaFoldDB" id="A0AAV9VAG7"/>
<feature type="compositionally biased region" description="Acidic residues" evidence="2">
    <location>
        <begin position="316"/>
        <end position="336"/>
    </location>
</feature>
<dbReference type="InterPro" id="IPR001878">
    <property type="entry name" value="Znf_CCHC"/>
</dbReference>
<name>A0AAV9VAG7_9PEZI</name>
<keyword evidence="1" id="KW-0863">Zinc-finger</keyword>
<feature type="compositionally biased region" description="Low complexity" evidence="2">
    <location>
        <begin position="171"/>
        <end position="184"/>
    </location>
</feature>
<feature type="compositionally biased region" description="Basic and acidic residues" evidence="2">
    <location>
        <begin position="305"/>
        <end position="314"/>
    </location>
</feature>
<protein>
    <recommendedName>
        <fullName evidence="3">CCHC-type domain-containing protein</fullName>
    </recommendedName>
</protein>